<dbReference type="STRING" id="1094466.KQS_03250"/>
<keyword evidence="3" id="KW-1185">Reference proteome</keyword>
<evidence type="ECO:0000313" key="2">
    <source>
        <dbReference type="EMBL" id="CCG52636.1"/>
    </source>
</evidence>
<dbReference type="KEGG" id="fin:KQS_03250"/>
<evidence type="ECO:0000313" key="3">
    <source>
        <dbReference type="Proteomes" id="UP000007599"/>
    </source>
</evidence>
<accession>H8XSQ1</accession>
<keyword evidence="1" id="KW-0732">Signal</keyword>
<evidence type="ECO:0008006" key="4">
    <source>
        <dbReference type="Google" id="ProtNLM"/>
    </source>
</evidence>
<dbReference type="PATRIC" id="fig|1094466.5.peg.640"/>
<dbReference type="AlphaFoldDB" id="H8XSQ1"/>
<proteinExistence type="predicted"/>
<dbReference type="Proteomes" id="UP000007599">
    <property type="component" value="Chromosome I"/>
</dbReference>
<dbReference type="RefSeq" id="WP_014387778.1">
    <property type="nucleotide sequence ID" value="NC_017025.1"/>
</dbReference>
<feature type="chain" id="PRO_5003617005" description="DUF1795 domain-containing protein" evidence="1">
    <location>
        <begin position="25"/>
        <end position="164"/>
    </location>
</feature>
<dbReference type="HOGENOM" id="CLU_1609122_0_0_10"/>
<gene>
    <name evidence="2" type="ordered locus">KQS_03250</name>
</gene>
<dbReference type="EMBL" id="HE774682">
    <property type="protein sequence ID" value="CCG52636.1"/>
    <property type="molecule type" value="Genomic_DNA"/>
</dbReference>
<feature type="signal peptide" evidence="1">
    <location>
        <begin position="1"/>
        <end position="24"/>
    </location>
</feature>
<name>H8XSQ1_FLAIG</name>
<protein>
    <recommendedName>
        <fullName evidence="4">DUF1795 domain-containing protein</fullName>
    </recommendedName>
</protein>
<reference evidence="2 3" key="1">
    <citation type="journal article" date="2012" name="J. Bacteriol.">
        <title>Complete Genome Sequence of Flavobacterium indicum GPSTA100-9T, Isolated from Warm Spring Water.</title>
        <authorList>
            <person name="Barbier P."/>
            <person name="Houel A."/>
            <person name="Loux V."/>
            <person name="Poulain J."/>
            <person name="Bernardet J.F."/>
            <person name="Touchon M."/>
            <person name="Duchaud E."/>
        </authorList>
    </citation>
    <scope>NUCLEOTIDE SEQUENCE [LARGE SCALE GENOMIC DNA]</scope>
    <source>
        <strain evidence="3">DSM 17447 / CIP 109464 / GPTSA100-9</strain>
    </source>
</reference>
<sequence>MKKLLKQKMLLFVSFIFFTTAVFAQEDDAVEEEMTQVAIDMKFNKSLYPMNEGNMYYSDTPKAVIMAMEVPQKYSEMKAELDSESQPEDLKNTKKGEFEEAGTKVIYFTGIMTDDTGKEIFMEILVKKATEDTCIMITSMYELSAKEKFSKEARKAILSAKIVQ</sequence>
<evidence type="ECO:0000256" key="1">
    <source>
        <dbReference type="SAM" id="SignalP"/>
    </source>
</evidence>
<reference evidence="3" key="2">
    <citation type="submission" date="2012-03" db="EMBL/GenBank/DDBJ databases">
        <title>Complete genome sequence of Flavobacterium indicum GPTSA100-9T, isolated from warm spring water.</title>
        <authorList>
            <person name="Barbier P."/>
            <person name="Houel A."/>
            <person name="Loux V."/>
            <person name="Poulain J."/>
            <person name="Bernardet J.-F."/>
            <person name="Touchon M."/>
            <person name="Duchaud E."/>
        </authorList>
    </citation>
    <scope>NUCLEOTIDE SEQUENCE [LARGE SCALE GENOMIC DNA]</scope>
    <source>
        <strain evidence="3">DSM 17447 / CIP 109464 / GPTSA100-9</strain>
    </source>
</reference>
<organism evidence="2 3">
    <name type="scientific">Flavobacterium indicum (strain DSM 17447 / CIP 109464 / GPTSA100-9)</name>
    <dbReference type="NCBI Taxonomy" id="1094466"/>
    <lineage>
        <taxon>Bacteria</taxon>
        <taxon>Pseudomonadati</taxon>
        <taxon>Bacteroidota</taxon>
        <taxon>Flavobacteriia</taxon>
        <taxon>Flavobacteriales</taxon>
        <taxon>Flavobacteriaceae</taxon>
        <taxon>Flavobacterium</taxon>
    </lineage>
</organism>
<dbReference type="OrthoDB" id="1356777at2"/>